<dbReference type="EMBL" id="JANBUW010001742">
    <property type="protein sequence ID" value="KAJ2842506.1"/>
    <property type="molecule type" value="Genomic_DNA"/>
</dbReference>
<keyword evidence="3" id="KW-1185">Reference proteome</keyword>
<feature type="compositionally biased region" description="Basic residues" evidence="1">
    <location>
        <begin position="63"/>
        <end position="74"/>
    </location>
</feature>
<dbReference type="AlphaFoldDB" id="A0A9W8LXE4"/>
<feature type="non-terminal residue" evidence="2">
    <location>
        <position position="1"/>
    </location>
</feature>
<dbReference type="OrthoDB" id="5557105at2759"/>
<protein>
    <submittedName>
        <fullName evidence="2">Uncharacterized protein</fullName>
    </submittedName>
</protein>
<evidence type="ECO:0000313" key="3">
    <source>
        <dbReference type="Proteomes" id="UP001139887"/>
    </source>
</evidence>
<evidence type="ECO:0000313" key="2">
    <source>
        <dbReference type="EMBL" id="KAJ2842506.1"/>
    </source>
</evidence>
<accession>A0A9W8LXE4</accession>
<comment type="caution">
    <text evidence="2">The sequence shown here is derived from an EMBL/GenBank/DDBJ whole genome shotgun (WGS) entry which is preliminary data.</text>
</comment>
<dbReference type="Proteomes" id="UP001139887">
    <property type="component" value="Unassembled WGS sequence"/>
</dbReference>
<proteinExistence type="predicted"/>
<feature type="non-terminal residue" evidence="2">
    <location>
        <position position="407"/>
    </location>
</feature>
<feature type="region of interest" description="Disordered" evidence="1">
    <location>
        <begin position="1"/>
        <end position="39"/>
    </location>
</feature>
<feature type="region of interest" description="Disordered" evidence="1">
    <location>
        <begin position="56"/>
        <end position="77"/>
    </location>
</feature>
<reference evidence="2" key="1">
    <citation type="submission" date="2022-07" db="EMBL/GenBank/DDBJ databases">
        <title>Phylogenomic reconstructions and comparative analyses of Kickxellomycotina fungi.</title>
        <authorList>
            <person name="Reynolds N.K."/>
            <person name="Stajich J.E."/>
            <person name="Barry K."/>
            <person name="Grigoriev I.V."/>
            <person name="Crous P."/>
            <person name="Smith M.E."/>
        </authorList>
    </citation>
    <scope>NUCLEOTIDE SEQUENCE</scope>
    <source>
        <strain evidence="2">NRRL 1566</strain>
    </source>
</reference>
<sequence length="407" mass="45946">AKQHSTPMNYWDVSSDDEDHDSGGEQSVFSPNIPSREPSYIDVLTGDSEQEFMPLRSAPKPVVRTRAKPQKRRFSRQEWREKTDMALFGSCKVSQEQASDSEVSIESGDAWDGRSTPVDRDSGVDPDFMLNSPPPKAVKQISGISLREGQKPYDLCANALNELLFTTNAQIDIHLHDMIEDYINGRGISNLTDDFESIIEHTYNGFITAAQSILDIAEETRDQEAVDLVYSTNNNLNRTASPPSIRRYPSSKYAGSMESLLSEIVNCYTHQTEEETSSTRNSGWRTGQIRANPRISTATESQMADFGIEVIKYNKEQMRRYAVTTLSKYISGQVLISTGIENDLTDKLDESAEALRRITQQITTLESIYTSKEEMKNDTDLSGLRKRAFRYRRMVKQLKNDAKDASN</sequence>
<evidence type="ECO:0000256" key="1">
    <source>
        <dbReference type="SAM" id="MobiDB-lite"/>
    </source>
</evidence>
<name>A0A9W8LXE4_9FUNG</name>
<gene>
    <name evidence="2" type="ORF">IWW36_005883</name>
</gene>
<organism evidence="2 3">
    <name type="scientific">Coemansia brasiliensis</name>
    <dbReference type="NCBI Taxonomy" id="2650707"/>
    <lineage>
        <taxon>Eukaryota</taxon>
        <taxon>Fungi</taxon>
        <taxon>Fungi incertae sedis</taxon>
        <taxon>Zoopagomycota</taxon>
        <taxon>Kickxellomycotina</taxon>
        <taxon>Kickxellomycetes</taxon>
        <taxon>Kickxellales</taxon>
        <taxon>Kickxellaceae</taxon>
        <taxon>Coemansia</taxon>
    </lineage>
</organism>
<feature type="compositionally biased region" description="Polar residues" evidence="1">
    <location>
        <begin position="93"/>
        <end position="104"/>
    </location>
</feature>
<feature type="region of interest" description="Disordered" evidence="1">
    <location>
        <begin position="93"/>
        <end position="134"/>
    </location>
</feature>